<comment type="caution">
    <text evidence="1">The sequence shown here is derived from an EMBL/GenBank/DDBJ whole genome shotgun (WGS) entry which is preliminary data.</text>
</comment>
<evidence type="ECO:0000313" key="1">
    <source>
        <dbReference type="EMBL" id="EQD77899.1"/>
    </source>
</evidence>
<dbReference type="EMBL" id="AUZX01001937">
    <property type="protein sequence ID" value="EQD77899.1"/>
    <property type="molecule type" value="Genomic_DNA"/>
</dbReference>
<proteinExistence type="predicted"/>
<accession>T1D8Z6</accession>
<protein>
    <submittedName>
        <fullName evidence="1">Short-chain dehydrogenase/reductase SDR</fullName>
    </submittedName>
</protein>
<reference evidence="1" key="2">
    <citation type="journal article" date="2014" name="ISME J.">
        <title>Microbial stratification in low pH oxic and suboxic macroscopic growths along an acid mine drainage.</title>
        <authorList>
            <person name="Mendez-Garcia C."/>
            <person name="Mesa V."/>
            <person name="Sprenger R.R."/>
            <person name="Richter M."/>
            <person name="Diez M.S."/>
            <person name="Solano J."/>
            <person name="Bargiela R."/>
            <person name="Golyshina O.V."/>
            <person name="Manteca A."/>
            <person name="Ramos J.L."/>
            <person name="Gallego J.R."/>
            <person name="Llorente I."/>
            <person name="Martins Dos Santos V.A."/>
            <person name="Jensen O.N."/>
            <person name="Pelaez A.I."/>
            <person name="Sanchez J."/>
            <person name="Ferrer M."/>
        </authorList>
    </citation>
    <scope>NUCLEOTIDE SEQUENCE</scope>
</reference>
<dbReference type="Gene3D" id="3.40.50.720">
    <property type="entry name" value="NAD(P)-binding Rossmann-like Domain"/>
    <property type="match status" value="1"/>
</dbReference>
<feature type="non-terminal residue" evidence="1">
    <location>
        <position position="98"/>
    </location>
</feature>
<reference evidence="1" key="1">
    <citation type="submission" date="2013-08" db="EMBL/GenBank/DDBJ databases">
        <authorList>
            <person name="Mendez C."/>
            <person name="Richter M."/>
            <person name="Ferrer M."/>
            <person name="Sanchez J."/>
        </authorList>
    </citation>
    <scope>NUCLEOTIDE SEQUENCE</scope>
</reference>
<sequence length="98" mass="10280">MNHSTMCRTVFSPYGPSKAALESETVIWGQNLHGTGVTVNALPPGGATLTGMIPDAFPAIAREGLLDPGVMLPPLLWQVSSAADTISGCRVTGNQWDE</sequence>
<dbReference type="AlphaFoldDB" id="T1D8Z6"/>
<name>T1D8Z6_9ZZZZ</name>
<dbReference type="InterPro" id="IPR036291">
    <property type="entry name" value="NAD(P)-bd_dom_sf"/>
</dbReference>
<gene>
    <name evidence="1" type="ORF">B1A_02616</name>
</gene>
<organism evidence="1">
    <name type="scientific">mine drainage metagenome</name>
    <dbReference type="NCBI Taxonomy" id="410659"/>
    <lineage>
        <taxon>unclassified sequences</taxon>
        <taxon>metagenomes</taxon>
        <taxon>ecological metagenomes</taxon>
    </lineage>
</organism>
<dbReference type="SUPFAM" id="SSF51735">
    <property type="entry name" value="NAD(P)-binding Rossmann-fold domains"/>
    <property type="match status" value="1"/>
</dbReference>